<dbReference type="Proteomes" id="UP000004067">
    <property type="component" value="Unassembled WGS sequence"/>
</dbReference>
<dbReference type="InterPro" id="IPR051020">
    <property type="entry name" value="ALDH-related_metabolic_enz"/>
</dbReference>
<dbReference type="FunFam" id="3.40.605.10:FF:000007">
    <property type="entry name" value="NAD/NADP-dependent betaine aldehyde dehydrogenase"/>
    <property type="match status" value="1"/>
</dbReference>
<dbReference type="EMBL" id="AFHQ01000007">
    <property type="protein sequence ID" value="EGK62095.1"/>
    <property type="molecule type" value="Genomic_DNA"/>
</dbReference>
<dbReference type="InterPro" id="IPR015590">
    <property type="entry name" value="Aldehyde_DH_dom"/>
</dbReference>
<dbReference type="eggNOG" id="COG1012">
    <property type="taxonomic scope" value="Bacteria"/>
</dbReference>
<proteinExistence type="inferred from homology"/>
<dbReference type="Pfam" id="PF00171">
    <property type="entry name" value="Aldedh"/>
    <property type="match status" value="1"/>
</dbReference>
<name>F5RJA9_9FIRM</name>
<dbReference type="HOGENOM" id="CLU_005391_1_0_9"/>
<dbReference type="SUPFAM" id="SSF53720">
    <property type="entry name" value="ALDH-like"/>
    <property type="match status" value="1"/>
</dbReference>
<dbReference type="CDD" id="cd07149">
    <property type="entry name" value="ALDH_y4uC"/>
    <property type="match status" value="1"/>
</dbReference>
<dbReference type="PANTHER" id="PTHR42991">
    <property type="entry name" value="ALDEHYDE DEHYDROGENASE"/>
    <property type="match status" value="1"/>
</dbReference>
<dbReference type="Gene3D" id="3.40.605.10">
    <property type="entry name" value="Aldehyde Dehydrogenase, Chain A, domain 1"/>
    <property type="match status" value="1"/>
</dbReference>
<dbReference type="EC" id="1.2.1.16" evidence="4"/>
<dbReference type="InterPro" id="IPR016161">
    <property type="entry name" value="Ald_DH/histidinol_DH"/>
</dbReference>
<dbReference type="InterPro" id="IPR016163">
    <property type="entry name" value="Ald_DH_C"/>
</dbReference>
<dbReference type="InterPro" id="IPR016162">
    <property type="entry name" value="Ald_DH_N"/>
</dbReference>
<feature type="domain" description="Aldehyde dehydrogenase" evidence="3">
    <location>
        <begin position="33"/>
        <end position="484"/>
    </location>
</feature>
<gene>
    <name evidence="4" type="primary">gabD</name>
    <name evidence="4" type="ORF">HMPREF9081_0344</name>
</gene>
<accession>F5RJA9</accession>
<evidence type="ECO:0000313" key="5">
    <source>
        <dbReference type="Proteomes" id="UP000004067"/>
    </source>
</evidence>
<reference evidence="4 5" key="1">
    <citation type="submission" date="2011-04" db="EMBL/GenBank/DDBJ databases">
        <authorList>
            <person name="Muzny D."/>
            <person name="Qin X."/>
            <person name="Deng J."/>
            <person name="Jiang H."/>
            <person name="Liu Y."/>
            <person name="Qu J."/>
            <person name="Song X.-Z."/>
            <person name="Zhang L."/>
            <person name="Thornton R."/>
            <person name="Coyle M."/>
            <person name="Francisco L."/>
            <person name="Jackson L."/>
            <person name="Javaid M."/>
            <person name="Korchina V."/>
            <person name="Kovar C."/>
            <person name="Mata R."/>
            <person name="Mathew T."/>
            <person name="Ngo R."/>
            <person name="Nguyen L."/>
            <person name="Nguyen N."/>
            <person name="Okwuonu G."/>
            <person name="Ongeri F."/>
            <person name="Pham C."/>
            <person name="Simmons D."/>
            <person name="Wilczek-Boney K."/>
            <person name="Hale W."/>
            <person name="Jakkamsetti A."/>
            <person name="Pham P."/>
            <person name="Ruth R."/>
            <person name="San Lucas F."/>
            <person name="Warren J."/>
            <person name="Zhang J."/>
            <person name="Zhao Z."/>
            <person name="Zhou C."/>
            <person name="Zhu D."/>
            <person name="Lee S."/>
            <person name="Bess C."/>
            <person name="Blankenburg K."/>
            <person name="Forbes L."/>
            <person name="Fu Q."/>
            <person name="Gubbala S."/>
            <person name="Hirani K."/>
            <person name="Jayaseelan J.C."/>
            <person name="Lara F."/>
            <person name="Munidasa M."/>
            <person name="Palculict T."/>
            <person name="Patil S."/>
            <person name="Pu L.-L."/>
            <person name="Saada N."/>
            <person name="Tang L."/>
            <person name="Weissenberger G."/>
            <person name="Zhu Y."/>
            <person name="Hemphill L."/>
            <person name="Shang Y."/>
            <person name="Youmans B."/>
            <person name="Ayvaz T."/>
            <person name="Ross M."/>
            <person name="Santibanez J."/>
            <person name="Aqrawi P."/>
            <person name="Gross S."/>
            <person name="Joshi V."/>
            <person name="Fowler G."/>
            <person name="Nazareth L."/>
            <person name="Reid J."/>
            <person name="Worley K."/>
            <person name="Petrosino J."/>
            <person name="Highlander S."/>
            <person name="Gibbs R."/>
        </authorList>
    </citation>
    <scope>NUCLEOTIDE SEQUENCE [LARGE SCALE GENOMIC DNA]</scope>
    <source>
        <strain evidence="4 5">DSM 2778</strain>
    </source>
</reference>
<evidence type="ECO:0000259" key="3">
    <source>
        <dbReference type="Pfam" id="PF00171"/>
    </source>
</evidence>
<sequence>MRRIIEKKQTRKEDDTMQSIHMLIGGKRVAGEDTLPVYHKATGEQIAEVATAGEKQVRAAVDAAERAFYEVKLSPYERYEIIMCAANLMRERREEFATTLSAEAGKPIRDARGEIDRAYQTLILSAEEAKRLRGETVPLAGAPGCAGRMAFTIRRPLGVVCAITPFNFPVNLAAHKIGPALAAGNTVVYKPASATPLTASLLCEVFQEAGLPAGCLNLIYGAGGTVGKLLTADERIRMFSFTGSVPVGKALHEAVGFRRISLELGSNSANIVHEDVDDITWVAEHCARHAFVNAGQVCISCQRVYVARSIYEEFCAAAVEAAENFRSGDLMDVYTQIGPMISEREAERIEEWVDEAEDEGARVLTGGNRTGAFYEPTVLTDVTPAMKVVAEETFAPVFSIIPYDRIEEAVAAVNNTRYGLQAGVFTRSLAIANYCAEHLEVGGVIIGDGATFRMDNMPYGGVKDSGIGKEGPAYAIRELTEEKLIVLNVEA</sequence>
<dbReference type="GO" id="GO:0008911">
    <property type="term" value="F:lactaldehyde dehydrogenase (NAD+) activity"/>
    <property type="evidence" value="ECO:0007669"/>
    <property type="project" value="TreeGrafter"/>
</dbReference>
<evidence type="ECO:0000313" key="4">
    <source>
        <dbReference type="EMBL" id="EGK62095.1"/>
    </source>
</evidence>
<protein>
    <submittedName>
        <fullName evidence="4">Succinate-semialdehyde dehydrogenase</fullName>
        <ecNumber evidence="4">1.2.1.16</ecNumber>
    </submittedName>
</protein>
<keyword evidence="5" id="KW-1185">Reference proteome</keyword>
<organism evidence="4 5">
    <name type="scientific">Centipeda periodontii DSM 2778</name>
    <dbReference type="NCBI Taxonomy" id="888060"/>
    <lineage>
        <taxon>Bacteria</taxon>
        <taxon>Bacillati</taxon>
        <taxon>Bacillota</taxon>
        <taxon>Negativicutes</taxon>
        <taxon>Selenomonadales</taxon>
        <taxon>Selenomonadaceae</taxon>
        <taxon>Centipeda</taxon>
    </lineage>
</organism>
<evidence type="ECO:0000256" key="1">
    <source>
        <dbReference type="ARBA" id="ARBA00009986"/>
    </source>
</evidence>
<comment type="similarity">
    <text evidence="1">Belongs to the aldehyde dehydrogenase family.</text>
</comment>
<keyword evidence="2 4" id="KW-0560">Oxidoreductase</keyword>
<dbReference type="PANTHER" id="PTHR42991:SF1">
    <property type="entry name" value="ALDEHYDE DEHYDROGENASE"/>
    <property type="match status" value="1"/>
</dbReference>
<dbReference type="Gene3D" id="3.40.309.10">
    <property type="entry name" value="Aldehyde Dehydrogenase, Chain A, domain 2"/>
    <property type="match status" value="1"/>
</dbReference>
<dbReference type="GO" id="GO:0009013">
    <property type="term" value="F:succinate-semialdehyde dehydrogenase [NAD(P)+] activity"/>
    <property type="evidence" value="ECO:0007669"/>
    <property type="project" value="UniProtKB-EC"/>
</dbReference>
<dbReference type="STRING" id="888060.HMPREF9081_0344"/>
<comment type="caution">
    <text evidence="4">The sequence shown here is derived from an EMBL/GenBank/DDBJ whole genome shotgun (WGS) entry which is preliminary data.</text>
</comment>
<dbReference type="AlphaFoldDB" id="F5RJA9"/>
<evidence type="ECO:0000256" key="2">
    <source>
        <dbReference type="ARBA" id="ARBA00023002"/>
    </source>
</evidence>